<gene>
    <name evidence="2" type="ORF">VFH_I317160</name>
</gene>
<dbReference type="EMBL" id="OX451736">
    <property type="protein sequence ID" value="CAI8587799.1"/>
    <property type="molecule type" value="Genomic_DNA"/>
</dbReference>
<reference evidence="2 3" key="1">
    <citation type="submission" date="2023-01" db="EMBL/GenBank/DDBJ databases">
        <authorList>
            <person name="Kreplak J."/>
        </authorList>
    </citation>
    <scope>NUCLEOTIDE SEQUENCE [LARGE SCALE GENOMIC DNA]</scope>
</reference>
<dbReference type="Proteomes" id="UP001157006">
    <property type="component" value="Chromosome 1L"/>
</dbReference>
<evidence type="ECO:0000313" key="2">
    <source>
        <dbReference type="EMBL" id="CAI8587799.1"/>
    </source>
</evidence>
<name>A0AAV0YT04_VICFA</name>
<feature type="region of interest" description="Disordered" evidence="1">
    <location>
        <begin position="1"/>
        <end position="20"/>
    </location>
</feature>
<accession>A0AAV0YT04</accession>
<protein>
    <submittedName>
        <fullName evidence="2">Uncharacterized protein</fullName>
    </submittedName>
</protein>
<evidence type="ECO:0000313" key="3">
    <source>
        <dbReference type="Proteomes" id="UP001157006"/>
    </source>
</evidence>
<keyword evidence="3" id="KW-1185">Reference proteome</keyword>
<sequence length="113" mass="12471">MYPQKGGETHEEEVPKEPVSTPLVVEHEALEVSINVPTKVEKEIHLEELDLIANPKGNVDNQDGTFKDFNPDNNLENLSIASLSSEGSFVDAMVDQLDGTDIVNHNNDFLNKA</sequence>
<proteinExistence type="predicted"/>
<organism evidence="2 3">
    <name type="scientific">Vicia faba</name>
    <name type="common">Broad bean</name>
    <name type="synonym">Faba vulgaris</name>
    <dbReference type="NCBI Taxonomy" id="3906"/>
    <lineage>
        <taxon>Eukaryota</taxon>
        <taxon>Viridiplantae</taxon>
        <taxon>Streptophyta</taxon>
        <taxon>Embryophyta</taxon>
        <taxon>Tracheophyta</taxon>
        <taxon>Spermatophyta</taxon>
        <taxon>Magnoliopsida</taxon>
        <taxon>eudicotyledons</taxon>
        <taxon>Gunneridae</taxon>
        <taxon>Pentapetalae</taxon>
        <taxon>rosids</taxon>
        <taxon>fabids</taxon>
        <taxon>Fabales</taxon>
        <taxon>Fabaceae</taxon>
        <taxon>Papilionoideae</taxon>
        <taxon>50 kb inversion clade</taxon>
        <taxon>NPAAA clade</taxon>
        <taxon>Hologalegina</taxon>
        <taxon>IRL clade</taxon>
        <taxon>Fabeae</taxon>
        <taxon>Vicia</taxon>
    </lineage>
</organism>
<feature type="compositionally biased region" description="Basic and acidic residues" evidence="1">
    <location>
        <begin position="7"/>
        <end position="16"/>
    </location>
</feature>
<dbReference type="AlphaFoldDB" id="A0AAV0YT04"/>
<evidence type="ECO:0000256" key="1">
    <source>
        <dbReference type="SAM" id="MobiDB-lite"/>
    </source>
</evidence>